<keyword evidence="1" id="KW-0472">Membrane</keyword>
<geneLocation type="plasmid" evidence="2">
    <name>pYE854</name>
</geneLocation>
<proteinExistence type="predicted"/>
<evidence type="ECO:0000256" key="1">
    <source>
        <dbReference type="SAM" id="Phobius"/>
    </source>
</evidence>
<keyword evidence="2" id="KW-0614">Plasmid</keyword>
<sequence>MPARRRSCCRLAASSTGVVSASVTIITFVFSGSAAFSLSPVFDVRKRENSASCCRQNTLMQLLNAFTSLMFVLKFCSD</sequence>
<dbReference type="AlphaFoldDB" id="B0RKT1"/>
<reference evidence="2" key="1">
    <citation type="journal article" date="2008" name="J. Bacteriol.">
        <title>Genetic and functional properties of the self-transmissible Yersinia enterocolitica plasmid pYE854, which mobilizes the virulence plasmid pYV.</title>
        <authorList>
            <person name="Hammerl J.A."/>
            <person name="Klein I."/>
            <person name="Lanka E."/>
            <person name="Appel B."/>
            <person name="Hertwig S."/>
        </authorList>
    </citation>
    <scope>NUCLEOTIDE SEQUENCE [LARGE SCALE GENOMIC DNA]</scope>
    <source>
        <strain evidence="2">29854</strain>
        <plasmid evidence="2">pYE854</plasmid>
    </source>
</reference>
<name>B0RKT1_YEREN</name>
<accession>B0RKT1</accession>
<organism evidence="2">
    <name type="scientific">Yersinia enterocolitica</name>
    <dbReference type="NCBI Taxonomy" id="630"/>
    <lineage>
        <taxon>Bacteria</taxon>
        <taxon>Pseudomonadati</taxon>
        <taxon>Pseudomonadota</taxon>
        <taxon>Gammaproteobacteria</taxon>
        <taxon>Enterobacterales</taxon>
        <taxon>Yersiniaceae</taxon>
        <taxon>Yersinia</taxon>
    </lineage>
</organism>
<evidence type="ECO:0000313" key="2">
    <source>
        <dbReference type="EMBL" id="CAP20188.1"/>
    </source>
</evidence>
<dbReference type="EMBL" id="AM905950">
    <property type="protein sequence ID" value="CAP20188.1"/>
    <property type="molecule type" value="Genomic_DNA"/>
</dbReference>
<keyword evidence="1" id="KW-0812">Transmembrane</keyword>
<feature type="transmembrane region" description="Helical" evidence="1">
    <location>
        <begin position="12"/>
        <end position="38"/>
    </location>
</feature>
<protein>
    <submittedName>
        <fullName evidence="2">Uncharacterized protein</fullName>
    </submittedName>
</protein>
<keyword evidence="1" id="KW-1133">Transmembrane helix</keyword>